<proteinExistence type="predicted"/>
<sequence>MISFRDVVSAAIQIKRDCMVALYVSKKNPAYKETLAWYMAVKEPYQNVSTRSFDKMIK</sequence>
<reference evidence="1 2" key="1">
    <citation type="submission" date="2017-06" db="EMBL/GenBank/DDBJ databases">
        <authorList>
            <consortium name="Pathogen Informatics"/>
        </authorList>
    </citation>
    <scope>NUCLEOTIDE SEQUENCE [LARGE SCALE GENOMIC DNA]</scope>
    <source>
        <strain evidence="1 2">NCTC11291</strain>
    </source>
</reference>
<evidence type="ECO:0000313" key="1">
    <source>
        <dbReference type="EMBL" id="SNV44707.1"/>
    </source>
</evidence>
<evidence type="ECO:0000313" key="2">
    <source>
        <dbReference type="Proteomes" id="UP000215144"/>
    </source>
</evidence>
<dbReference type="EMBL" id="LT906454">
    <property type="protein sequence ID" value="SNV44707.1"/>
    <property type="molecule type" value="Genomic_DNA"/>
</dbReference>
<dbReference type="Proteomes" id="UP000215144">
    <property type="component" value="Chromosome 1"/>
</dbReference>
<dbReference type="KEGG" id="saco:SAME_01898"/>
<organism evidence="1 2">
    <name type="scientific">Streptococcus acidominimus</name>
    <dbReference type="NCBI Taxonomy" id="1326"/>
    <lineage>
        <taxon>Bacteria</taxon>
        <taxon>Bacillati</taxon>
        <taxon>Bacillota</taxon>
        <taxon>Bacilli</taxon>
        <taxon>Lactobacillales</taxon>
        <taxon>Streptococcaceae</taxon>
        <taxon>Streptococcus</taxon>
    </lineage>
</organism>
<dbReference type="AlphaFoldDB" id="A0A239XDD8"/>
<name>A0A239XDD8_STRAI</name>
<protein>
    <submittedName>
        <fullName evidence="1">Uncharacterized protein</fullName>
    </submittedName>
</protein>
<gene>
    <name evidence="1" type="ORF">SAMEA4504048_01898</name>
</gene>
<accession>A0A239XDD8</accession>